<evidence type="ECO:0000313" key="4">
    <source>
        <dbReference type="Proteomes" id="UP000464751"/>
    </source>
</evidence>
<dbReference type="Pfam" id="PF04073">
    <property type="entry name" value="tRNA_edit"/>
    <property type="match status" value="1"/>
</dbReference>
<dbReference type="Gene3D" id="3.90.960.10">
    <property type="entry name" value="YbaK/aminoacyl-tRNA synthetase-associated domain"/>
    <property type="match status" value="1"/>
</dbReference>
<dbReference type="EMBL" id="CP048630">
    <property type="protein sequence ID" value="QIB34102.1"/>
    <property type="molecule type" value="Genomic_DNA"/>
</dbReference>
<dbReference type="PANTHER" id="PTHR31423">
    <property type="entry name" value="YBAK DOMAIN-CONTAINING PROTEIN"/>
    <property type="match status" value="1"/>
</dbReference>
<name>A0A6P1YLY1_9HYPH</name>
<dbReference type="AlphaFoldDB" id="A0A6P1YLY1"/>
<keyword evidence="3" id="KW-0030">Aminoacyl-tRNA synthetase</keyword>
<evidence type="ECO:0000259" key="2">
    <source>
        <dbReference type="Pfam" id="PF04073"/>
    </source>
</evidence>
<keyword evidence="4" id="KW-1185">Reference proteome</keyword>
<sequence>MPLSPDDLFARLAELGIETRTIEHPPLFTVEDSQALRGDIEGGHTKNLFLKDKKGNLFLVVVEEDARVDLKSLHGPLGAASRLSFGSAELLEEVLGVKPGAVTAFGPVNDADGRVTVVLDAVLLQHEVINCHPLVNTATTAIARDDLVRFLRATGHEPVILEVPRREEAGPQD</sequence>
<comment type="similarity">
    <text evidence="1">Belongs to the PRORSD1 family.</text>
</comment>
<evidence type="ECO:0000313" key="3">
    <source>
        <dbReference type="EMBL" id="QIB34102.1"/>
    </source>
</evidence>
<dbReference type="Proteomes" id="UP000464751">
    <property type="component" value="Chromosome"/>
</dbReference>
<dbReference type="RefSeq" id="WP_163075247.1">
    <property type="nucleotide sequence ID" value="NZ_CP048630.1"/>
</dbReference>
<dbReference type="KEGG" id="apra:G3A50_10535"/>
<dbReference type="GO" id="GO:0002161">
    <property type="term" value="F:aminoacyl-tRNA deacylase activity"/>
    <property type="evidence" value="ECO:0007669"/>
    <property type="project" value="InterPro"/>
</dbReference>
<evidence type="ECO:0000256" key="1">
    <source>
        <dbReference type="ARBA" id="ARBA00010201"/>
    </source>
</evidence>
<dbReference type="GO" id="GO:0004812">
    <property type="term" value="F:aminoacyl-tRNA ligase activity"/>
    <property type="evidence" value="ECO:0007669"/>
    <property type="project" value="UniProtKB-KW"/>
</dbReference>
<proteinExistence type="inferred from homology"/>
<keyword evidence="3" id="KW-0436">Ligase</keyword>
<dbReference type="InterPro" id="IPR007214">
    <property type="entry name" value="YbaK/aa-tRNA-synth-assoc-dom"/>
</dbReference>
<dbReference type="PANTHER" id="PTHR31423:SF3">
    <property type="entry name" value="PROLYL-TRNA SYNTHETASE ASSOCIATED DOMAIN-CONTAINING PROTEIN 1-RELATED"/>
    <property type="match status" value="1"/>
</dbReference>
<dbReference type="CDD" id="cd04335">
    <property type="entry name" value="PrdX_deacylase"/>
    <property type="match status" value="1"/>
</dbReference>
<dbReference type="InterPro" id="IPR036754">
    <property type="entry name" value="YbaK/aa-tRNA-synt-asso_dom_sf"/>
</dbReference>
<dbReference type="FunFam" id="3.90.960.10:FF:000005">
    <property type="entry name" value="Putative prolyl-tRNA synthetase"/>
    <property type="match status" value="1"/>
</dbReference>
<feature type="domain" description="YbaK/aminoacyl-tRNA synthetase-associated" evidence="2">
    <location>
        <begin position="24"/>
        <end position="150"/>
    </location>
</feature>
<gene>
    <name evidence="3" type="ORF">G3A50_10535</name>
</gene>
<accession>A0A6P1YLY1</accession>
<organism evidence="3 4">
    <name type="scientific">Ancylobacter pratisalsi</name>
    <dbReference type="NCBI Taxonomy" id="1745854"/>
    <lineage>
        <taxon>Bacteria</taxon>
        <taxon>Pseudomonadati</taxon>
        <taxon>Pseudomonadota</taxon>
        <taxon>Alphaproteobacteria</taxon>
        <taxon>Hyphomicrobiales</taxon>
        <taxon>Xanthobacteraceae</taxon>
        <taxon>Ancylobacter</taxon>
    </lineage>
</organism>
<protein>
    <submittedName>
        <fullName evidence="3">Prolyl-tRNA synthetase associated domain-containing protein</fullName>
    </submittedName>
</protein>
<dbReference type="InterPro" id="IPR040285">
    <property type="entry name" value="ProX/PRXD1"/>
</dbReference>
<reference evidence="3" key="1">
    <citation type="submission" date="2020-02" db="EMBL/GenBank/DDBJ databases">
        <authorList>
            <person name="Li G."/>
        </authorList>
    </citation>
    <scope>NUCLEOTIDE SEQUENCE [LARGE SCALE GENOMIC DNA]</scope>
    <source>
        <strain evidence="3">DSM 102029</strain>
    </source>
</reference>
<dbReference type="SUPFAM" id="SSF55826">
    <property type="entry name" value="YbaK/ProRS associated domain"/>
    <property type="match status" value="1"/>
</dbReference>